<dbReference type="EMBL" id="SSMQ01000041">
    <property type="protein sequence ID" value="TKD01219.1"/>
    <property type="molecule type" value="Genomic_DNA"/>
</dbReference>
<feature type="chain" id="PRO_5020655642" description="Tetratricopeptide repeat protein" evidence="2">
    <location>
        <begin position="23"/>
        <end position="424"/>
    </location>
</feature>
<feature type="region of interest" description="Disordered" evidence="1">
    <location>
        <begin position="22"/>
        <end position="48"/>
    </location>
</feature>
<feature type="region of interest" description="Disordered" evidence="1">
    <location>
        <begin position="237"/>
        <end position="258"/>
    </location>
</feature>
<evidence type="ECO:0000256" key="1">
    <source>
        <dbReference type="SAM" id="MobiDB-lite"/>
    </source>
</evidence>
<accession>A0A4U1J2H4</accession>
<sequence length="424" mass="45792">MVRPSSRATLLLLLTLSASTMAAEPETSSAPPNEPKPTRASRYRKLSPEAEERFKSRVAVGDRALEAGRLNEAADAYSEALSMKHDPRLSGRLGLVLSMFLPDPRTDLEMAFALQVAVSEAAGISSAERRQFFEAYERVRRRVCRLDVMTSDVDAMISIGSDKRVRSEGAFWTFISPGETKVTATLSGREDLKQTAECVGGKSMLLQFEFPEPAQAQPQVITIEKEPKERRVVVREAVRTAPSSQDREPSNATADASSSRLWGGIGPVMVLGAAPSVSVGISGSGYYRRKEFSAVATIRGAWSLGDTRGLPIDTFSASAVVGPCAQWGWMDGCAFGGVTFWAHSMAANDVYYLRSGTNVIPSLGLGAGATFPITHKLSARLFADATVLTRDLVVDVVTTEGDVVPVWQTNRVLFSVSASLMFGR</sequence>
<evidence type="ECO:0000313" key="4">
    <source>
        <dbReference type="Proteomes" id="UP000309215"/>
    </source>
</evidence>
<comment type="caution">
    <text evidence="3">The sequence shown here is derived from an EMBL/GenBank/DDBJ whole genome shotgun (WGS) entry which is preliminary data.</text>
</comment>
<evidence type="ECO:0000256" key="2">
    <source>
        <dbReference type="SAM" id="SignalP"/>
    </source>
</evidence>
<feature type="signal peptide" evidence="2">
    <location>
        <begin position="1"/>
        <end position="22"/>
    </location>
</feature>
<reference evidence="3 4" key="1">
    <citation type="submission" date="2019-04" db="EMBL/GenBank/DDBJ databases">
        <authorList>
            <person name="Li Y."/>
            <person name="Wang J."/>
        </authorList>
    </citation>
    <scope>NUCLEOTIDE SEQUENCE [LARGE SCALE GENOMIC DNA]</scope>
    <source>
        <strain evidence="3 4">DSM 14668</strain>
    </source>
</reference>
<organism evidence="3 4">
    <name type="scientific">Polyangium fumosum</name>
    <dbReference type="NCBI Taxonomy" id="889272"/>
    <lineage>
        <taxon>Bacteria</taxon>
        <taxon>Pseudomonadati</taxon>
        <taxon>Myxococcota</taxon>
        <taxon>Polyangia</taxon>
        <taxon>Polyangiales</taxon>
        <taxon>Polyangiaceae</taxon>
        <taxon>Polyangium</taxon>
    </lineage>
</organism>
<gene>
    <name evidence="3" type="ORF">E8A74_31970</name>
</gene>
<protein>
    <recommendedName>
        <fullName evidence="5">Tetratricopeptide repeat protein</fullName>
    </recommendedName>
</protein>
<dbReference type="OrthoDB" id="5501823at2"/>
<name>A0A4U1J2H4_9BACT</name>
<dbReference type="Proteomes" id="UP000309215">
    <property type="component" value="Unassembled WGS sequence"/>
</dbReference>
<keyword evidence="4" id="KW-1185">Reference proteome</keyword>
<evidence type="ECO:0000313" key="3">
    <source>
        <dbReference type="EMBL" id="TKD01219.1"/>
    </source>
</evidence>
<keyword evidence="2" id="KW-0732">Signal</keyword>
<evidence type="ECO:0008006" key="5">
    <source>
        <dbReference type="Google" id="ProtNLM"/>
    </source>
</evidence>
<dbReference type="RefSeq" id="WP_136932911.1">
    <property type="nucleotide sequence ID" value="NZ_SSMQ01000041.1"/>
</dbReference>
<proteinExistence type="predicted"/>
<dbReference type="AlphaFoldDB" id="A0A4U1J2H4"/>